<dbReference type="eggNOG" id="COG1838">
    <property type="taxonomic scope" value="Bacteria"/>
</dbReference>
<dbReference type="GO" id="GO:0046872">
    <property type="term" value="F:metal ion binding"/>
    <property type="evidence" value="ECO:0007669"/>
    <property type="project" value="UniProtKB-UniRule"/>
</dbReference>
<dbReference type="Pfam" id="PF05681">
    <property type="entry name" value="Fumerase"/>
    <property type="match status" value="1"/>
</dbReference>
<evidence type="ECO:0000256" key="2">
    <source>
        <dbReference type="ARBA" id="ARBA00001966"/>
    </source>
</evidence>
<evidence type="ECO:0000256" key="9">
    <source>
        <dbReference type="ARBA" id="ARBA00023004"/>
    </source>
</evidence>
<evidence type="ECO:0000256" key="6">
    <source>
        <dbReference type="ARBA" id="ARBA00022485"/>
    </source>
</evidence>
<keyword evidence="10 12" id="KW-0411">Iron-sulfur</keyword>
<gene>
    <name evidence="15" type="ordered locus">Spica_1190</name>
</gene>
<dbReference type="NCBIfam" id="TIGR00723">
    <property type="entry name" value="ttdB_fumA_fumB"/>
    <property type="match status" value="1"/>
</dbReference>
<dbReference type="Pfam" id="PF05683">
    <property type="entry name" value="Fumerase_C"/>
    <property type="match status" value="1"/>
</dbReference>
<keyword evidence="9 12" id="KW-0408">Iron</keyword>
<keyword evidence="6 12" id="KW-0004">4Fe-4S</keyword>
<comment type="function">
    <text evidence="12">Catalyzes the reversible hydration of fumarate to (S)-malate.</text>
</comment>
<name>F8F0J2_GRAC1</name>
<dbReference type="HOGENOM" id="CLU_026758_0_0_12"/>
<protein>
    <recommendedName>
        <fullName evidence="12">Fumarate hydratase class I</fullName>
        <ecNumber evidence="12">4.2.1.2</ecNumber>
    </recommendedName>
</protein>
<feature type="domain" description="Fe-S hydro-lyase tartrate dehydratase alpha-type catalytic" evidence="13">
    <location>
        <begin position="42"/>
        <end position="328"/>
    </location>
</feature>
<evidence type="ECO:0000256" key="1">
    <source>
        <dbReference type="ARBA" id="ARBA00000929"/>
    </source>
</evidence>
<dbReference type="PANTHER" id="PTHR30389">
    <property type="entry name" value="FUMARATE HYDRATASE-RELATED"/>
    <property type="match status" value="1"/>
</dbReference>
<dbReference type="AlphaFoldDB" id="F8F0J2"/>
<dbReference type="Proteomes" id="UP000000503">
    <property type="component" value="Chromosome"/>
</dbReference>
<dbReference type="STRING" id="744872.Spica_1190"/>
<dbReference type="SUPFAM" id="SSF117457">
    <property type="entry name" value="FumA C-terminal domain-like"/>
    <property type="match status" value="1"/>
</dbReference>
<evidence type="ECO:0000313" key="16">
    <source>
        <dbReference type="Proteomes" id="UP000000503"/>
    </source>
</evidence>
<dbReference type="OrthoDB" id="9798978at2"/>
<dbReference type="Gene3D" id="3.20.130.10">
    <property type="entry name" value="Fe-S hydro-lyase, tartrate dehydratase beta-type, catalytic domain"/>
    <property type="match status" value="1"/>
</dbReference>
<comment type="pathway">
    <text evidence="3">Carbohydrate metabolism; tricarboxylic acid cycle; (S)-malate from fumarate: step 1/1.</text>
</comment>
<dbReference type="InterPro" id="IPR004646">
    <property type="entry name" value="Fe-S_hydro-lyase_TtdA-typ_cat"/>
</dbReference>
<evidence type="ECO:0000313" key="15">
    <source>
        <dbReference type="EMBL" id="AEJ19336.1"/>
    </source>
</evidence>
<evidence type="ECO:0000256" key="8">
    <source>
        <dbReference type="ARBA" id="ARBA00022723"/>
    </source>
</evidence>
<evidence type="ECO:0000256" key="5">
    <source>
        <dbReference type="ARBA" id="ARBA00011738"/>
    </source>
</evidence>
<dbReference type="GO" id="GO:0006099">
    <property type="term" value="P:tricarboxylic acid cycle"/>
    <property type="evidence" value="ECO:0007669"/>
    <property type="project" value="UniProtKB-KW"/>
</dbReference>
<comment type="cofactor">
    <cofactor evidence="2 12">
        <name>[4Fe-4S] cluster</name>
        <dbReference type="ChEBI" id="CHEBI:49883"/>
    </cofactor>
</comment>
<dbReference type="GO" id="GO:0051539">
    <property type="term" value="F:4 iron, 4 sulfur cluster binding"/>
    <property type="evidence" value="ECO:0007669"/>
    <property type="project" value="UniProtKB-UniRule"/>
</dbReference>
<keyword evidence="16" id="KW-1185">Reference proteome</keyword>
<evidence type="ECO:0000256" key="4">
    <source>
        <dbReference type="ARBA" id="ARBA00008876"/>
    </source>
</evidence>
<keyword evidence="8 12" id="KW-0479">Metal-binding</keyword>
<dbReference type="GO" id="GO:0004333">
    <property type="term" value="F:fumarate hydratase activity"/>
    <property type="evidence" value="ECO:0007669"/>
    <property type="project" value="UniProtKB-UniRule"/>
</dbReference>
<dbReference type="RefSeq" id="WP_013968647.1">
    <property type="nucleotide sequence ID" value="NC_015732.1"/>
</dbReference>
<dbReference type="InterPro" id="IPR051208">
    <property type="entry name" value="Class-I_Fumarase/Tartrate_DH"/>
</dbReference>
<evidence type="ECO:0000259" key="14">
    <source>
        <dbReference type="Pfam" id="PF05683"/>
    </source>
</evidence>
<evidence type="ECO:0000259" key="13">
    <source>
        <dbReference type="Pfam" id="PF05681"/>
    </source>
</evidence>
<evidence type="ECO:0000256" key="7">
    <source>
        <dbReference type="ARBA" id="ARBA00022532"/>
    </source>
</evidence>
<dbReference type="InterPro" id="IPR004647">
    <property type="entry name" value="Fe-S_hydro-lyase_TtdB-typ_cat"/>
</dbReference>
<dbReference type="KEGG" id="scd:Spica_1190"/>
<dbReference type="EMBL" id="CP002868">
    <property type="protein sequence ID" value="AEJ19336.1"/>
    <property type="molecule type" value="Genomic_DNA"/>
</dbReference>
<accession>F8F0J2</accession>
<proteinExistence type="inferred from homology"/>
<feature type="domain" description="Fe-S hydro-lyase tartrate dehydratase beta-type catalytic" evidence="14">
    <location>
        <begin position="397"/>
        <end position="576"/>
    </location>
</feature>
<keyword evidence="7" id="KW-0816">Tricarboxylic acid cycle</keyword>
<dbReference type="PIRSF" id="PIRSF001394">
    <property type="entry name" value="Fe_dep_fumar_hy"/>
    <property type="match status" value="1"/>
</dbReference>
<dbReference type="PANTHER" id="PTHR30389:SF0">
    <property type="entry name" value="FUMARATE HYDRATASE CLASS I, AEROBIC"/>
    <property type="match status" value="1"/>
</dbReference>
<dbReference type="eggNOG" id="COG1951">
    <property type="taxonomic scope" value="Bacteria"/>
</dbReference>
<dbReference type="InterPro" id="IPR011167">
    <property type="entry name" value="Fe_dep_fumarate_hydratase"/>
</dbReference>
<comment type="subunit">
    <text evidence="5 12">Homodimer.</text>
</comment>
<organism evidence="15 16">
    <name type="scientific">Gracilinema caldarium (strain ATCC 51460 / DSM 7334 / H1)</name>
    <name type="common">Treponema caldarium</name>
    <dbReference type="NCBI Taxonomy" id="744872"/>
    <lineage>
        <taxon>Bacteria</taxon>
        <taxon>Pseudomonadati</taxon>
        <taxon>Spirochaetota</taxon>
        <taxon>Spirochaetia</taxon>
        <taxon>Spirochaetales</taxon>
        <taxon>Breznakiellaceae</taxon>
        <taxon>Gracilinema</taxon>
    </lineage>
</organism>
<evidence type="ECO:0000256" key="3">
    <source>
        <dbReference type="ARBA" id="ARBA00004859"/>
    </source>
</evidence>
<dbReference type="InterPro" id="IPR036660">
    <property type="entry name" value="Fe-S_hydroAse_TtdB_cat_sf"/>
</dbReference>
<dbReference type="EC" id="4.2.1.2" evidence="12"/>
<sequence length="588" mass="64428">MTIRPIIDATFAKTQFEKIPLEPRFLRNDQSSLYIEPSVLTKLAEEAFVRISYYLRPSHLKLWSEQLNSNTLTANDRLVLETLLKNALISAEGKLPLCQDTGTATIIGWKEESVRTGAEDGEALSNGVLQAYTGHPLRASQVGFRSLFDEFDTGNNLPAQIHIEAVRDNSEGPEYRFLFIAKGGGSANKTALFQMTKALLEPETFKAFLKEKIAALGTAACPPYRLAVVVGGTSPEENLSILKLATTELLDTAPRMESAFKNNGSHWLYRDTEWESILMNITRESGLGAQFGGSLLALDARLIRLPRHAGSCPVSIGVSCSAHRNMLAKINSQGLWLEKLEYHPLEFLKQEGGASAKLAEAFQYKKELKTKGQGSSINIALASENLQISAHPVASISIRHINLDQGIKPALEALRGTRAGDRLLLSGYLLVARDAAHLKWHEALLRGETLPEYLTKHPIYYAGPAATPRGKVIGSFGPTTAQRMDSYAEELMSRGASLITLAKGNRTKAWAEACKTYGGFYLGTIGGAAALIAEENILESEILDYPELGMEAVRRIRVQDLLAFVIIDDQGRDLYNPIGMPTGQASDR</sequence>
<comment type="catalytic activity">
    <reaction evidence="1 12">
        <text>(S)-malate = fumarate + H2O</text>
        <dbReference type="Rhea" id="RHEA:12460"/>
        <dbReference type="ChEBI" id="CHEBI:15377"/>
        <dbReference type="ChEBI" id="CHEBI:15589"/>
        <dbReference type="ChEBI" id="CHEBI:29806"/>
        <dbReference type="EC" id="4.2.1.2"/>
    </reaction>
</comment>
<evidence type="ECO:0000256" key="12">
    <source>
        <dbReference type="PIRNR" id="PIRNR001394"/>
    </source>
</evidence>
<reference evidence="16" key="1">
    <citation type="journal article" date="2013" name="Stand. Genomic Sci.">
        <title>Genome sequence of the thermophilic fresh-water bacterium Spirochaeta caldaria type strain (H1(T)), reclassification of Spirochaeta caldaria, Spirochaeta stenostrepta, and Spirochaeta zuelzerae in the genus Treponema as Treponema caldaria comb. nov., Treponema stenostrepta comb. nov., and Treponema zuelzerae comb. nov., and emendation of the genus Treponema.</title>
        <authorList>
            <person name="Abt B."/>
            <person name="Goker M."/>
            <person name="Scheuner C."/>
            <person name="Han C."/>
            <person name="Lu M."/>
            <person name="Misra M."/>
            <person name="Lapidus A."/>
            <person name="Nolan M."/>
            <person name="Lucas S."/>
            <person name="Hammon N."/>
            <person name="Deshpande S."/>
            <person name="Cheng J.F."/>
            <person name="Tapia R."/>
            <person name="Goodwin L.A."/>
            <person name="Pitluck S."/>
            <person name="Liolios K."/>
            <person name="Pagani I."/>
            <person name="Ivanova N."/>
            <person name="Mavromatis K."/>
            <person name="Mikhailova N."/>
            <person name="Huntemann M."/>
            <person name="Pati A."/>
            <person name="Chen A."/>
            <person name="Palaniappan K."/>
            <person name="Land M."/>
            <person name="Hauser L."/>
            <person name="Jeffries C.D."/>
            <person name="Rohde M."/>
            <person name="Spring S."/>
            <person name="Gronow S."/>
            <person name="Detter J.C."/>
            <person name="Bristow J."/>
            <person name="Eisen J.A."/>
            <person name="Markowitz V."/>
            <person name="Hugenholtz P."/>
            <person name="Kyrpides N.C."/>
            <person name="Woyke T."/>
            <person name="Klenk H.P."/>
        </authorList>
    </citation>
    <scope>NUCLEOTIDE SEQUENCE</scope>
    <source>
        <strain evidence="16">ATCC 51460 / DSM 7334 / H1</strain>
    </source>
</reference>
<evidence type="ECO:0000256" key="11">
    <source>
        <dbReference type="ARBA" id="ARBA00023239"/>
    </source>
</evidence>
<keyword evidence="11 12" id="KW-0456">Lyase</keyword>
<comment type="similarity">
    <text evidence="4 12">Belongs to the class-I fumarase family.</text>
</comment>
<evidence type="ECO:0000256" key="10">
    <source>
        <dbReference type="ARBA" id="ARBA00023014"/>
    </source>
</evidence>